<organism evidence="1">
    <name type="scientific">mine drainage metagenome</name>
    <dbReference type="NCBI Taxonomy" id="410659"/>
    <lineage>
        <taxon>unclassified sequences</taxon>
        <taxon>metagenomes</taxon>
        <taxon>ecological metagenomes</taxon>
    </lineage>
</organism>
<protein>
    <submittedName>
        <fullName evidence="1">Uncharacterized protein</fullName>
    </submittedName>
</protein>
<dbReference type="EMBL" id="CABL01000005">
    <property type="protein sequence ID" value="CBH75065.1"/>
    <property type="molecule type" value="Genomic_DNA"/>
</dbReference>
<accession>E6PF29</accession>
<gene>
    <name evidence="1" type="ORF">CARN1_0240</name>
</gene>
<reference evidence="1" key="1">
    <citation type="submission" date="2009-10" db="EMBL/GenBank/DDBJ databases">
        <title>Diversity of trophic interactions inside an arsenic-rich microbial ecosystem.</title>
        <authorList>
            <person name="Bertin P.N."/>
            <person name="Heinrich-Salmeron A."/>
            <person name="Pelletier E."/>
            <person name="Goulhen-Chollet F."/>
            <person name="Arsene-Ploetze F."/>
            <person name="Gallien S."/>
            <person name="Calteau A."/>
            <person name="Vallenet D."/>
            <person name="Casiot C."/>
            <person name="Chane-Woon-Ming B."/>
            <person name="Giloteaux L."/>
            <person name="Barakat M."/>
            <person name="Bonnefoy V."/>
            <person name="Bruneel O."/>
            <person name="Chandler M."/>
            <person name="Cleiss J."/>
            <person name="Duran R."/>
            <person name="Elbaz-Poulichet F."/>
            <person name="Fonknechten N."/>
            <person name="Lauga B."/>
            <person name="Mornico D."/>
            <person name="Ortet P."/>
            <person name="Schaeffer C."/>
            <person name="Siguier P."/>
            <person name="Alexander Thil Smith A."/>
            <person name="Van Dorsselaer A."/>
            <person name="Weissenbach J."/>
            <person name="Medigue C."/>
            <person name="Le Paslier D."/>
        </authorList>
    </citation>
    <scope>NUCLEOTIDE SEQUENCE</scope>
</reference>
<evidence type="ECO:0000313" key="1">
    <source>
        <dbReference type="EMBL" id="CBH75065.1"/>
    </source>
</evidence>
<proteinExistence type="predicted"/>
<name>E6PF29_9ZZZZ</name>
<dbReference type="AlphaFoldDB" id="E6PF29"/>
<comment type="caution">
    <text evidence="1">The sequence shown here is derived from an EMBL/GenBank/DDBJ whole genome shotgun (WGS) entry which is preliminary data.</text>
</comment>
<sequence>MQVAHEARLVDRHDRSQAHRYRWILPEIRHQPGVRIGGEPVPVDFLAEIQQLLFADAPFEKCACVEARCGVPLQEEHIAAERFRWRAEKMVEADIVERRRRREARNVAAEFAAVFICANDGRHRVPAHVVAQTRFDIAIARHRGLPLRWNRVDVRALEPERDVRAAGLRFADERFEQRASALGAFGGEHAAKRFTPFQRLLGIGLRGMQSVHTRAVARGRDHLLLVD</sequence>